<dbReference type="PANTHER" id="PTHR24121:SF21">
    <property type="entry name" value="ANKYRIN REPEAT FAMILY PROTEIN"/>
    <property type="match status" value="1"/>
</dbReference>
<dbReference type="Proteomes" id="UP001206925">
    <property type="component" value="Unassembled WGS sequence"/>
</dbReference>
<dbReference type="EMBL" id="JAMZMK010000881">
    <property type="protein sequence ID" value="KAI7755700.1"/>
    <property type="molecule type" value="Genomic_DNA"/>
</dbReference>
<evidence type="ECO:0000313" key="2">
    <source>
        <dbReference type="EMBL" id="KAI7755700.1"/>
    </source>
</evidence>
<comment type="caution">
    <text evidence="2">The sequence shown here is derived from an EMBL/GenBank/DDBJ whole genome shotgun (WGS) entry which is preliminary data.</text>
</comment>
<organism evidence="2 3">
    <name type="scientific">Ambrosia artemisiifolia</name>
    <name type="common">Common ragweed</name>
    <dbReference type="NCBI Taxonomy" id="4212"/>
    <lineage>
        <taxon>Eukaryota</taxon>
        <taxon>Viridiplantae</taxon>
        <taxon>Streptophyta</taxon>
        <taxon>Embryophyta</taxon>
        <taxon>Tracheophyta</taxon>
        <taxon>Spermatophyta</taxon>
        <taxon>Magnoliopsida</taxon>
        <taxon>eudicotyledons</taxon>
        <taxon>Gunneridae</taxon>
        <taxon>Pentapetalae</taxon>
        <taxon>asterids</taxon>
        <taxon>campanulids</taxon>
        <taxon>Asterales</taxon>
        <taxon>Asteraceae</taxon>
        <taxon>Asteroideae</taxon>
        <taxon>Heliantheae alliance</taxon>
        <taxon>Heliantheae</taxon>
        <taxon>Ambrosia</taxon>
    </lineage>
</organism>
<dbReference type="AlphaFoldDB" id="A0AAD5DA19"/>
<sequence length="309" mass="34529">MNTTSCHGHSLPSSADHREHGGPSTIIARLSADTYPFPSRPSFAAETMKEKGAIGSRLASIPEFKPFNQHQHEVNITVASLADSPFRPNPDLIEDQHGRDDYLRIAIPLYKATIKCDWKAAKAILDKKPELVRYSLTETGETALHIAASIKRSKHVEKFVKNLVNMMEKEDLEYQNENNNTALYLAAANGNIKTVRIMVEENQSLTTIPGGDGRIMFPLYAAALYGNYEVVKYLYEKSHDLGDNGWTSENRGWLLDKCVEGDMFDIALKIKEKYPELKSGVVLGVLARKPYAFSETKTSIITIKRSIAL</sequence>
<dbReference type="SUPFAM" id="SSF48403">
    <property type="entry name" value="Ankyrin repeat"/>
    <property type="match status" value="1"/>
</dbReference>
<dbReference type="SMART" id="SM00248">
    <property type="entry name" value="ANK"/>
    <property type="match status" value="3"/>
</dbReference>
<keyword evidence="3" id="KW-1185">Reference proteome</keyword>
<protein>
    <submittedName>
        <fullName evidence="2">Uncharacterized protein</fullName>
    </submittedName>
</protein>
<feature type="non-terminal residue" evidence="2">
    <location>
        <position position="309"/>
    </location>
</feature>
<dbReference type="InterPro" id="IPR036770">
    <property type="entry name" value="Ankyrin_rpt-contain_sf"/>
</dbReference>
<feature type="region of interest" description="Disordered" evidence="1">
    <location>
        <begin position="1"/>
        <end position="22"/>
    </location>
</feature>
<reference evidence="2" key="1">
    <citation type="submission" date="2022-06" db="EMBL/GenBank/DDBJ databases">
        <title>Uncovering the hologenomic basis of an extraordinary plant invasion.</title>
        <authorList>
            <person name="Bieker V.C."/>
            <person name="Martin M.D."/>
            <person name="Gilbert T."/>
            <person name="Hodgins K."/>
            <person name="Battlay P."/>
            <person name="Petersen B."/>
            <person name="Wilson J."/>
        </authorList>
    </citation>
    <scope>NUCLEOTIDE SEQUENCE</scope>
    <source>
        <strain evidence="2">AA19_3_7</strain>
        <tissue evidence="2">Leaf</tissue>
    </source>
</reference>
<dbReference type="Pfam" id="PF12796">
    <property type="entry name" value="Ank_2"/>
    <property type="match status" value="1"/>
</dbReference>
<dbReference type="InterPro" id="IPR002110">
    <property type="entry name" value="Ankyrin_rpt"/>
</dbReference>
<accession>A0AAD5DA19</accession>
<evidence type="ECO:0000313" key="3">
    <source>
        <dbReference type="Proteomes" id="UP001206925"/>
    </source>
</evidence>
<dbReference type="Gene3D" id="1.25.40.20">
    <property type="entry name" value="Ankyrin repeat-containing domain"/>
    <property type="match status" value="1"/>
</dbReference>
<proteinExistence type="predicted"/>
<gene>
    <name evidence="2" type="ORF">M8C21_028302</name>
</gene>
<name>A0AAD5DA19_AMBAR</name>
<dbReference type="PANTHER" id="PTHR24121">
    <property type="entry name" value="NO MECHANORECEPTOR POTENTIAL C, ISOFORM D-RELATED"/>
    <property type="match status" value="1"/>
</dbReference>
<evidence type="ECO:0000256" key="1">
    <source>
        <dbReference type="SAM" id="MobiDB-lite"/>
    </source>
</evidence>
<feature type="compositionally biased region" description="Polar residues" evidence="1">
    <location>
        <begin position="1"/>
        <end position="13"/>
    </location>
</feature>